<dbReference type="SUPFAM" id="SSF54593">
    <property type="entry name" value="Glyoxalase/Bleomycin resistance protein/Dihydroxybiphenyl dioxygenase"/>
    <property type="match status" value="1"/>
</dbReference>
<protein>
    <submittedName>
        <fullName evidence="2">VOC family protein</fullName>
    </submittedName>
</protein>
<dbReference type="RefSeq" id="WP_167229524.1">
    <property type="nucleotide sequence ID" value="NZ_JAAQPH010000024.1"/>
</dbReference>
<dbReference type="PANTHER" id="PTHR40265:SF1">
    <property type="entry name" value="GLYOXALASE-LIKE DOMAIN-CONTAINING PROTEIN"/>
    <property type="match status" value="1"/>
</dbReference>
<reference evidence="2" key="1">
    <citation type="submission" date="2020-03" db="EMBL/GenBank/DDBJ databases">
        <title>Genome of Pelagibius litoralis DSM 21314T.</title>
        <authorList>
            <person name="Wang G."/>
        </authorList>
    </citation>
    <scope>NUCLEOTIDE SEQUENCE</scope>
    <source>
        <strain evidence="2">DSM 21314</strain>
    </source>
</reference>
<dbReference type="AlphaFoldDB" id="A0A967KFY1"/>
<dbReference type="InterPro" id="IPR025870">
    <property type="entry name" value="Glyoxalase-like_dom"/>
</dbReference>
<evidence type="ECO:0000313" key="2">
    <source>
        <dbReference type="EMBL" id="NIA71655.1"/>
    </source>
</evidence>
<dbReference type="PROSITE" id="PS51819">
    <property type="entry name" value="VOC"/>
    <property type="match status" value="1"/>
</dbReference>
<dbReference type="EMBL" id="JAAQPH010000024">
    <property type="protein sequence ID" value="NIA71655.1"/>
    <property type="molecule type" value="Genomic_DNA"/>
</dbReference>
<organism evidence="2 3">
    <name type="scientific">Pelagibius litoralis</name>
    <dbReference type="NCBI Taxonomy" id="374515"/>
    <lineage>
        <taxon>Bacteria</taxon>
        <taxon>Pseudomonadati</taxon>
        <taxon>Pseudomonadota</taxon>
        <taxon>Alphaproteobacteria</taxon>
        <taxon>Rhodospirillales</taxon>
        <taxon>Rhodovibrionaceae</taxon>
        <taxon>Pelagibius</taxon>
    </lineage>
</organism>
<accession>A0A967KFY1</accession>
<comment type="caution">
    <text evidence="2">The sequence shown here is derived from an EMBL/GenBank/DDBJ whole genome shotgun (WGS) entry which is preliminary data.</text>
</comment>
<feature type="domain" description="VOC" evidence="1">
    <location>
        <begin position="176"/>
        <end position="295"/>
    </location>
</feature>
<evidence type="ECO:0000313" key="3">
    <source>
        <dbReference type="Proteomes" id="UP000761264"/>
    </source>
</evidence>
<name>A0A967KFY1_9PROT</name>
<gene>
    <name evidence="2" type="ORF">HBA54_23975</name>
</gene>
<keyword evidence="3" id="KW-1185">Reference proteome</keyword>
<dbReference type="InterPro" id="IPR037523">
    <property type="entry name" value="VOC_core"/>
</dbReference>
<proteinExistence type="predicted"/>
<dbReference type="Gene3D" id="3.10.180.10">
    <property type="entry name" value="2,3-Dihydroxybiphenyl 1,2-Dioxygenase, domain 1"/>
    <property type="match status" value="2"/>
</dbReference>
<dbReference type="Proteomes" id="UP000761264">
    <property type="component" value="Unassembled WGS sequence"/>
</dbReference>
<dbReference type="PANTHER" id="PTHR40265">
    <property type="entry name" value="BLL2707 PROTEIN"/>
    <property type="match status" value="1"/>
</dbReference>
<dbReference type="InterPro" id="IPR029068">
    <property type="entry name" value="Glyas_Bleomycin-R_OHBP_Dase"/>
</dbReference>
<evidence type="ECO:0000259" key="1">
    <source>
        <dbReference type="PROSITE" id="PS51819"/>
    </source>
</evidence>
<dbReference type="Pfam" id="PF13468">
    <property type="entry name" value="Glyoxalase_3"/>
    <property type="match status" value="1"/>
</dbReference>
<sequence length="295" mass="32072">MKLVVTESGVEAARPIRGIDHVLVGVRGLEAAYDTYQRLGFTLSPRGRHIGWGTANYCVMFPNDYIELLGIIDSSQFTNNLNRFLESREGLLGLAFASDDVGLAARALHRAGIQPGDMRDLKRILEDPEGEVWPRFKLLHLPPEATPGTSAFVCQHLTPELVWQKAWTEHANGATGLIAMTSVVKDPSALAIPYAELFGFDRVRAGDGVVEVDCDGTWLRFTTSEMLGQLHPGLAGAPRPPTPWLAALRIAVEDLARTATLLEHAGLPVHWDGKQVLRLPPAAACGVLLEFAEAA</sequence>